<sequence length="80" mass="9180">MDKKSWLKGIYTFKRHKTINYGVDQNETMSVHDLTLEKQMNVLCMYGSSLKCLIRNSSLLLPSQSISFLCLNLSVLLPIQ</sequence>
<evidence type="ECO:0000313" key="1">
    <source>
        <dbReference type="EMBL" id="KAI3741567.1"/>
    </source>
</evidence>
<comment type="caution">
    <text evidence="1">The sequence shown here is derived from an EMBL/GenBank/DDBJ whole genome shotgun (WGS) entry which is preliminary data.</text>
</comment>
<proteinExistence type="predicted"/>
<reference evidence="2" key="1">
    <citation type="journal article" date="2022" name="Mol. Ecol. Resour.">
        <title>The genomes of chicory, endive, great burdock and yacon provide insights into Asteraceae palaeo-polyploidization history and plant inulin production.</title>
        <authorList>
            <person name="Fan W."/>
            <person name="Wang S."/>
            <person name="Wang H."/>
            <person name="Wang A."/>
            <person name="Jiang F."/>
            <person name="Liu H."/>
            <person name="Zhao H."/>
            <person name="Xu D."/>
            <person name="Zhang Y."/>
        </authorList>
    </citation>
    <scope>NUCLEOTIDE SEQUENCE [LARGE SCALE GENOMIC DNA]</scope>
    <source>
        <strain evidence="2">cv. Yunnan</strain>
    </source>
</reference>
<organism evidence="1 2">
    <name type="scientific">Smallanthus sonchifolius</name>
    <dbReference type="NCBI Taxonomy" id="185202"/>
    <lineage>
        <taxon>Eukaryota</taxon>
        <taxon>Viridiplantae</taxon>
        <taxon>Streptophyta</taxon>
        <taxon>Embryophyta</taxon>
        <taxon>Tracheophyta</taxon>
        <taxon>Spermatophyta</taxon>
        <taxon>Magnoliopsida</taxon>
        <taxon>eudicotyledons</taxon>
        <taxon>Gunneridae</taxon>
        <taxon>Pentapetalae</taxon>
        <taxon>asterids</taxon>
        <taxon>campanulids</taxon>
        <taxon>Asterales</taxon>
        <taxon>Asteraceae</taxon>
        <taxon>Asteroideae</taxon>
        <taxon>Heliantheae alliance</taxon>
        <taxon>Millerieae</taxon>
        <taxon>Smallanthus</taxon>
    </lineage>
</organism>
<evidence type="ECO:0000313" key="2">
    <source>
        <dbReference type="Proteomes" id="UP001056120"/>
    </source>
</evidence>
<keyword evidence="2" id="KW-1185">Reference proteome</keyword>
<protein>
    <submittedName>
        <fullName evidence="1">Uncharacterized protein</fullName>
    </submittedName>
</protein>
<dbReference type="Proteomes" id="UP001056120">
    <property type="component" value="Linkage Group LG20"/>
</dbReference>
<accession>A0ACB9D5K2</accession>
<dbReference type="EMBL" id="CM042037">
    <property type="protein sequence ID" value="KAI3741567.1"/>
    <property type="molecule type" value="Genomic_DNA"/>
</dbReference>
<reference evidence="1 2" key="2">
    <citation type="journal article" date="2022" name="Mol. Ecol. Resour.">
        <title>The genomes of chicory, endive, great burdock and yacon provide insights into Asteraceae paleo-polyploidization history and plant inulin production.</title>
        <authorList>
            <person name="Fan W."/>
            <person name="Wang S."/>
            <person name="Wang H."/>
            <person name="Wang A."/>
            <person name="Jiang F."/>
            <person name="Liu H."/>
            <person name="Zhao H."/>
            <person name="Xu D."/>
            <person name="Zhang Y."/>
        </authorList>
    </citation>
    <scope>NUCLEOTIDE SEQUENCE [LARGE SCALE GENOMIC DNA]</scope>
    <source>
        <strain evidence="2">cv. Yunnan</strain>
        <tissue evidence="1">Leaves</tissue>
    </source>
</reference>
<name>A0ACB9D5K2_9ASTR</name>
<gene>
    <name evidence="1" type="ORF">L1987_59241</name>
</gene>